<dbReference type="Proteomes" id="UP000016927">
    <property type="component" value="Unassembled WGS sequence"/>
</dbReference>
<evidence type="ECO:0000256" key="2">
    <source>
        <dbReference type="SAM" id="SignalP"/>
    </source>
</evidence>
<dbReference type="HOGENOM" id="CLU_1012274_0_0_1"/>
<dbReference type="OrthoDB" id="10639068at2759"/>
<sequence length="275" mass="31926">MLITIAYLCVLKAMVIIPLDVLYERETEDVVDKVHLRFVQQLVDRYNYFLKPSEISIALENVRSLTSYKNDFNGLELFTLARTDQLENREAILEKKEKSTILIVETDFIEDITLKKNGICKTSYITSFTNSNGYSKDTLTAFVKAFRMWLSSVINFNVPDIFDLDGETKMKEMVHVIEKASIKSEIKKCLINSNPTKDTLEHGNVKMIRGLLEEILALINNSNDKNSEHKRDEEDDDKKSKTNEKNKEKTPDKLKQNRNKVKRETMKRDRPVSLH</sequence>
<dbReference type="EMBL" id="KB908941">
    <property type="protein sequence ID" value="EOB14206.1"/>
    <property type="molecule type" value="Genomic_DNA"/>
</dbReference>
<dbReference type="OMA" id="INDTRET"/>
<feature type="compositionally biased region" description="Basic and acidic residues" evidence="1">
    <location>
        <begin position="225"/>
        <end position="255"/>
    </location>
</feature>
<keyword evidence="2" id="KW-0732">Signal</keyword>
<dbReference type="AlphaFoldDB" id="R0KTR1"/>
<accession>R0KTR1</accession>
<name>R0KTR1_NOSB1</name>
<feature type="compositionally biased region" description="Basic and acidic residues" evidence="1">
    <location>
        <begin position="262"/>
        <end position="275"/>
    </location>
</feature>
<evidence type="ECO:0000313" key="4">
    <source>
        <dbReference type="Proteomes" id="UP000016927"/>
    </source>
</evidence>
<feature type="signal peptide" evidence="2">
    <location>
        <begin position="1"/>
        <end position="18"/>
    </location>
</feature>
<feature type="chain" id="PRO_5004354427" evidence="2">
    <location>
        <begin position="19"/>
        <end position="275"/>
    </location>
</feature>
<organism evidence="3 4">
    <name type="scientific">Nosema bombycis (strain CQ1 / CVCC 102059)</name>
    <name type="common">Microsporidian parasite</name>
    <name type="synonym">Pebrine of silkworm</name>
    <dbReference type="NCBI Taxonomy" id="578461"/>
    <lineage>
        <taxon>Eukaryota</taxon>
        <taxon>Fungi</taxon>
        <taxon>Fungi incertae sedis</taxon>
        <taxon>Microsporidia</taxon>
        <taxon>Nosematidae</taxon>
        <taxon>Nosema</taxon>
    </lineage>
</organism>
<reference evidence="3 4" key="1">
    <citation type="journal article" date="2013" name="BMC Genomics">
        <title>Comparative genomics of parasitic silkworm microsporidia reveal an association between genome expansion and host adaptation.</title>
        <authorList>
            <person name="Pan G."/>
            <person name="Xu J."/>
            <person name="Li T."/>
            <person name="Xia Q."/>
            <person name="Liu S.L."/>
            <person name="Zhang G."/>
            <person name="Li S."/>
            <person name="Li C."/>
            <person name="Liu H."/>
            <person name="Yang L."/>
            <person name="Liu T."/>
            <person name="Zhang X."/>
            <person name="Wu Z."/>
            <person name="Fan W."/>
            <person name="Dang X."/>
            <person name="Xiang H."/>
            <person name="Tao M."/>
            <person name="Li Y."/>
            <person name="Hu J."/>
            <person name="Li Z."/>
            <person name="Lin L."/>
            <person name="Luo J."/>
            <person name="Geng L."/>
            <person name="Wang L."/>
            <person name="Long M."/>
            <person name="Wan Y."/>
            <person name="He N."/>
            <person name="Zhang Z."/>
            <person name="Lu C."/>
            <person name="Keeling P.J."/>
            <person name="Wang J."/>
            <person name="Xiang Z."/>
            <person name="Zhou Z."/>
        </authorList>
    </citation>
    <scope>NUCLEOTIDE SEQUENCE [LARGE SCALE GENOMIC DNA]</scope>
    <source>
        <strain evidence="4">CQ1 / CVCC 102059</strain>
    </source>
</reference>
<evidence type="ECO:0000256" key="1">
    <source>
        <dbReference type="SAM" id="MobiDB-lite"/>
    </source>
</evidence>
<proteinExistence type="predicted"/>
<keyword evidence="4" id="KW-1185">Reference proteome</keyword>
<protein>
    <submittedName>
        <fullName evidence="3">Uncharacterized protein</fullName>
    </submittedName>
</protein>
<gene>
    <name evidence="3" type="ORF">NBO_33g0012</name>
</gene>
<dbReference type="VEuPathDB" id="MicrosporidiaDB:NBO_33g0012"/>
<feature type="region of interest" description="Disordered" evidence="1">
    <location>
        <begin position="222"/>
        <end position="275"/>
    </location>
</feature>
<evidence type="ECO:0000313" key="3">
    <source>
        <dbReference type="EMBL" id="EOB14206.1"/>
    </source>
</evidence>